<keyword evidence="2" id="KW-1133">Transmembrane helix</keyword>
<keyword evidence="2" id="KW-0812">Transmembrane</keyword>
<organism evidence="5 6">
    <name type="scientific">Saccharophagus degradans</name>
    <dbReference type="NCBI Taxonomy" id="86304"/>
    <lineage>
        <taxon>Bacteria</taxon>
        <taxon>Pseudomonadati</taxon>
        <taxon>Pseudomonadota</taxon>
        <taxon>Gammaproteobacteria</taxon>
        <taxon>Cellvibrionales</taxon>
        <taxon>Cellvibrionaceae</taxon>
        <taxon>Saccharophagus</taxon>
    </lineage>
</organism>
<evidence type="ECO:0000256" key="2">
    <source>
        <dbReference type="SAM" id="Phobius"/>
    </source>
</evidence>
<feature type="transmembrane region" description="Helical" evidence="2">
    <location>
        <begin position="199"/>
        <end position="222"/>
    </location>
</feature>
<dbReference type="Pfam" id="PF23357">
    <property type="entry name" value="DUF7088"/>
    <property type="match status" value="1"/>
</dbReference>
<dbReference type="InterPro" id="IPR055396">
    <property type="entry name" value="DUF7088"/>
</dbReference>
<gene>
    <name evidence="5" type="ORF">Q4521_19845</name>
</gene>
<dbReference type="Pfam" id="PF09822">
    <property type="entry name" value="ABC_transp_aux"/>
    <property type="match status" value="1"/>
</dbReference>
<name>A0AAW7XDY4_9GAMM</name>
<evidence type="ECO:0000259" key="4">
    <source>
        <dbReference type="Pfam" id="PF23357"/>
    </source>
</evidence>
<feature type="transmembrane region" description="Helical" evidence="2">
    <location>
        <begin position="742"/>
        <end position="766"/>
    </location>
</feature>
<evidence type="ECO:0000256" key="1">
    <source>
        <dbReference type="SAM" id="Coils"/>
    </source>
</evidence>
<dbReference type="RefSeq" id="WP_303493950.1">
    <property type="nucleotide sequence ID" value="NZ_JAUOPB010000017.1"/>
</dbReference>
<feature type="coiled-coil region" evidence="1">
    <location>
        <begin position="676"/>
        <end position="734"/>
    </location>
</feature>
<feature type="transmembrane region" description="Helical" evidence="2">
    <location>
        <begin position="159"/>
        <end position="179"/>
    </location>
</feature>
<proteinExistence type="predicted"/>
<evidence type="ECO:0000313" key="6">
    <source>
        <dbReference type="Proteomes" id="UP001169760"/>
    </source>
</evidence>
<comment type="caution">
    <text evidence="5">The sequence shown here is derived from an EMBL/GenBank/DDBJ whole genome shotgun (WGS) entry which is preliminary data.</text>
</comment>
<feature type="transmembrane region" description="Helical" evidence="2">
    <location>
        <begin position="38"/>
        <end position="61"/>
    </location>
</feature>
<evidence type="ECO:0000259" key="3">
    <source>
        <dbReference type="Pfam" id="PF09822"/>
    </source>
</evidence>
<dbReference type="AlphaFoldDB" id="A0AAW7XDY4"/>
<dbReference type="InterPro" id="IPR019196">
    <property type="entry name" value="ABC_transp_unknown"/>
</dbReference>
<feature type="transmembrane region" description="Helical" evidence="2">
    <location>
        <begin position="99"/>
        <end position="125"/>
    </location>
</feature>
<evidence type="ECO:0000313" key="5">
    <source>
        <dbReference type="EMBL" id="MDO6424753.1"/>
    </source>
</evidence>
<feature type="domain" description="ABC-type uncharacterised transport system" evidence="3">
    <location>
        <begin position="361"/>
        <end position="612"/>
    </location>
</feature>
<dbReference type="Proteomes" id="UP001169760">
    <property type="component" value="Unassembled WGS sequence"/>
</dbReference>
<keyword evidence="1" id="KW-0175">Coiled coil</keyword>
<sequence length="778" mass="86278">MIAPVIGVRSWSEEGQCGVFEVLGTQPIHMSHVVIAKAIAAATVIFISLLCTFPAVITVVWLGKPDLGAISSAYIGSFLCGCTFVAVSQAVCTYMRVSIGAFVCSVALCLVLVTCGITQVANIILGTFPELVWMTELLAGISITSKFEPFIAGRIEASALLGFLLLIFTSLMICQRVLLAQRGSDKNKLSNKFGFTYGLPVWCAVAGYVLLSLLFSYLPGYWDVTEGRRFNLPPAVVEELEGLERDVTVRLFATSSHPRFGFDLARYERRIRETLQQLNEESNNKVKIEILNPNVNPRAARIAAIDEVKSYTYDNGDPFMFGMVVESLDKKRVFDSIDPQRERYFLADIVQAVIDVGRVRRDKIGVLSPFVERSDSVSLDNWTAFNVLSKSFDLELLEIENDWSQIDIVFLFHSNVEDDTEEYLSERLKAFVEQGGDVVVMSDPLSLMSERFAGGGSLALRSSELPVFLRDRGISMRVNNQVFDALLSTERSTEQGLESDPAFLGLTSRYLNQTHTITAGLDLIHVLHAGALDIKNMPAYTNSILASSSEKSFLVDVKDSLDGTAVSVEGVGIEKNSDHPGFALMVLQENNRNSGEGRIIVVSDVDWLYQIIAGFSNGDGSIDSHNANIGLMQNMFDYLAGDRSLSELRKHSMAKRPLEHWNEIQQSKAEPYVAPLSEISKNVTALEERLQRLDQARRVGAADVERSAQIERQVSTLRQELLLLNAEASSLRSKREASIQKLLIIIKWLNVLCVPLMLFILSIFILQWRARTVRGTGA</sequence>
<accession>A0AAW7XDY4</accession>
<feature type="domain" description="DUF7088" evidence="4">
    <location>
        <begin position="227"/>
        <end position="302"/>
    </location>
</feature>
<reference evidence="5" key="1">
    <citation type="submission" date="2023-07" db="EMBL/GenBank/DDBJ databases">
        <title>Genome content predicts the carbon catabolic preferences of heterotrophic bacteria.</title>
        <authorList>
            <person name="Gralka M."/>
        </authorList>
    </citation>
    <scope>NUCLEOTIDE SEQUENCE</scope>
    <source>
        <strain evidence="5">I3M17_2</strain>
    </source>
</reference>
<keyword evidence="2" id="KW-0472">Membrane</keyword>
<dbReference type="EMBL" id="JAUOPB010000017">
    <property type="protein sequence ID" value="MDO6424753.1"/>
    <property type="molecule type" value="Genomic_DNA"/>
</dbReference>
<feature type="transmembrane region" description="Helical" evidence="2">
    <location>
        <begin position="67"/>
        <end position="87"/>
    </location>
</feature>
<protein>
    <submittedName>
        <fullName evidence="5">GldG family protein</fullName>
    </submittedName>
</protein>